<sequence>MEADLVERAGVPFRAIPAAGVHGVGLRALPGNLWKLIQGVLAAGRVLREFRPDVLLMTGGYVAAPMAVAAWRIPTVLYVPDIEPGMALKFLARFADHIALTAEPSREFFPQRKAMTVTGYPTRPELDEWDRRGGQRRFAFKADVPVLLVAGGSKGARSLNRAVLAHLPELLKLCQVVHVSGQLDWEEVDRAAQALPEELTFRYRAFPYLHDMGAALASADLAVMRAGASTLGELPKFGLPAVLVPYPYAWRYQKVNAAFLEAQGAAVMVRDEELGAQLLEKVSGLLQDPSRLDAMRAAMRSLAQPGAAERIAALVLAQAKGEDAKAGGPA</sequence>
<dbReference type="GO" id="GO:0016758">
    <property type="term" value="F:hexosyltransferase activity"/>
    <property type="evidence" value="ECO:0007669"/>
    <property type="project" value="InterPro"/>
</dbReference>
<keyword evidence="6" id="KW-1185">Reference proteome</keyword>
<keyword evidence="2" id="KW-0808">Transferase</keyword>
<organism evidence="5 6">
    <name type="scientific">Levilinea saccharolytica</name>
    <dbReference type="NCBI Taxonomy" id="229921"/>
    <lineage>
        <taxon>Bacteria</taxon>
        <taxon>Bacillati</taxon>
        <taxon>Chloroflexota</taxon>
        <taxon>Anaerolineae</taxon>
        <taxon>Anaerolineales</taxon>
        <taxon>Anaerolineaceae</taxon>
        <taxon>Levilinea</taxon>
    </lineage>
</organism>
<dbReference type="PANTHER" id="PTHR21015">
    <property type="entry name" value="UDP-N-ACETYLGLUCOSAMINE--N-ACETYLMURAMYL-(PENTAPEPTIDE) PYROPHOSPHORYL-UNDECAPRENOL N-ACETYLGLUCOSAMINE TRANSFERASE 1"/>
    <property type="match status" value="1"/>
</dbReference>
<evidence type="ECO:0008006" key="7">
    <source>
        <dbReference type="Google" id="ProtNLM"/>
    </source>
</evidence>
<accession>A0A0P6Y5Z0</accession>
<dbReference type="STRING" id="229921.ADN01_11250"/>
<reference evidence="5 6" key="1">
    <citation type="submission" date="2015-07" db="EMBL/GenBank/DDBJ databases">
        <title>Genome sequence of Levilinea saccharolytica DSM 16555.</title>
        <authorList>
            <person name="Hemp J."/>
            <person name="Ward L.M."/>
            <person name="Pace L.A."/>
            <person name="Fischer W.W."/>
        </authorList>
    </citation>
    <scope>NUCLEOTIDE SEQUENCE [LARGE SCALE GENOMIC DNA]</scope>
    <source>
        <strain evidence="5 6">KIBI-1</strain>
    </source>
</reference>
<dbReference type="PANTHER" id="PTHR21015:SF22">
    <property type="entry name" value="GLYCOSYLTRANSFERASE"/>
    <property type="match status" value="1"/>
</dbReference>
<evidence type="ECO:0000256" key="2">
    <source>
        <dbReference type="ARBA" id="ARBA00022679"/>
    </source>
</evidence>
<dbReference type="GO" id="GO:1901137">
    <property type="term" value="P:carbohydrate derivative biosynthetic process"/>
    <property type="evidence" value="ECO:0007669"/>
    <property type="project" value="UniProtKB-ARBA"/>
</dbReference>
<proteinExistence type="predicted"/>
<evidence type="ECO:0000256" key="1">
    <source>
        <dbReference type="ARBA" id="ARBA00022676"/>
    </source>
</evidence>
<evidence type="ECO:0000313" key="6">
    <source>
        <dbReference type="Proteomes" id="UP000050501"/>
    </source>
</evidence>
<feature type="domain" description="Glycosyl transferase family 28 C-terminal" evidence="4">
    <location>
        <begin position="146"/>
        <end position="309"/>
    </location>
</feature>
<comment type="caution">
    <text evidence="5">The sequence shown here is derived from an EMBL/GenBank/DDBJ whole genome shotgun (WGS) entry which is preliminary data.</text>
</comment>
<evidence type="ECO:0000313" key="5">
    <source>
        <dbReference type="EMBL" id="KPL80797.1"/>
    </source>
</evidence>
<feature type="domain" description="Glycosyltransferase family 28 N-terminal" evidence="3">
    <location>
        <begin position="1"/>
        <end position="99"/>
    </location>
</feature>
<dbReference type="SUPFAM" id="SSF53756">
    <property type="entry name" value="UDP-Glycosyltransferase/glycogen phosphorylase"/>
    <property type="match status" value="1"/>
</dbReference>
<dbReference type="Pfam" id="PF03033">
    <property type="entry name" value="Glyco_transf_28"/>
    <property type="match status" value="1"/>
</dbReference>
<name>A0A0P6Y5Z0_9CHLR</name>
<dbReference type="AlphaFoldDB" id="A0A0P6Y5Z0"/>
<dbReference type="Gene3D" id="3.40.50.2000">
    <property type="entry name" value="Glycogen Phosphorylase B"/>
    <property type="match status" value="2"/>
</dbReference>
<gene>
    <name evidence="5" type="ORF">ADN01_11250</name>
</gene>
<dbReference type="CDD" id="cd03785">
    <property type="entry name" value="GT28_MurG"/>
    <property type="match status" value="1"/>
</dbReference>
<dbReference type="PATRIC" id="fig|229921.5.peg.1472"/>
<dbReference type="EMBL" id="LGCM01000039">
    <property type="protein sequence ID" value="KPL80797.1"/>
    <property type="molecule type" value="Genomic_DNA"/>
</dbReference>
<dbReference type="Pfam" id="PF04101">
    <property type="entry name" value="Glyco_tran_28_C"/>
    <property type="match status" value="1"/>
</dbReference>
<evidence type="ECO:0000259" key="3">
    <source>
        <dbReference type="Pfam" id="PF03033"/>
    </source>
</evidence>
<dbReference type="GO" id="GO:0005975">
    <property type="term" value="P:carbohydrate metabolic process"/>
    <property type="evidence" value="ECO:0007669"/>
    <property type="project" value="InterPro"/>
</dbReference>
<protein>
    <recommendedName>
        <fullName evidence="7">Undecaprenyldiphospho-muramoylpentapeptide beta-N-acetylglucosaminyltransferase</fullName>
    </recommendedName>
</protein>
<evidence type="ECO:0000259" key="4">
    <source>
        <dbReference type="Pfam" id="PF04101"/>
    </source>
</evidence>
<dbReference type="InterPro" id="IPR007235">
    <property type="entry name" value="Glyco_trans_28_C"/>
</dbReference>
<dbReference type="Proteomes" id="UP000050501">
    <property type="component" value="Unassembled WGS sequence"/>
</dbReference>
<dbReference type="InterPro" id="IPR004276">
    <property type="entry name" value="GlycoTrans_28_N"/>
</dbReference>
<keyword evidence="1" id="KW-0328">Glycosyltransferase</keyword>